<gene>
    <name evidence="8" type="ORF">LKD81_07130</name>
</gene>
<keyword evidence="5 6" id="KW-0472">Membrane</keyword>
<reference evidence="8" key="1">
    <citation type="submission" date="2021-10" db="EMBL/GenBank/DDBJ databases">
        <title>Anaerobic single-cell dispensing facilitates the cultivation of human gut bacteria.</title>
        <authorList>
            <person name="Afrizal A."/>
        </authorList>
    </citation>
    <scope>NUCLEOTIDE SEQUENCE</scope>
    <source>
        <strain evidence="8">CLA-AA-H215</strain>
    </source>
</reference>
<keyword evidence="3 6" id="KW-0812">Transmembrane</keyword>
<dbReference type="GO" id="GO:0005886">
    <property type="term" value="C:plasma membrane"/>
    <property type="evidence" value="ECO:0007669"/>
    <property type="project" value="UniProtKB-SubCell"/>
</dbReference>
<feature type="transmembrane region" description="Helical" evidence="6">
    <location>
        <begin position="522"/>
        <end position="539"/>
    </location>
</feature>
<accession>A0AAE3E9P4</accession>
<comment type="subcellular location">
    <subcellularLocation>
        <location evidence="1">Cell membrane</location>
        <topology evidence="1">Multi-pass membrane protein</topology>
    </subcellularLocation>
</comment>
<feature type="transmembrane region" description="Helical" evidence="6">
    <location>
        <begin position="268"/>
        <end position="295"/>
    </location>
</feature>
<evidence type="ECO:0000259" key="7">
    <source>
        <dbReference type="Pfam" id="PF03176"/>
    </source>
</evidence>
<proteinExistence type="predicted"/>
<dbReference type="PANTHER" id="PTHR33406:SF13">
    <property type="entry name" value="MEMBRANE PROTEIN YDFJ"/>
    <property type="match status" value="1"/>
</dbReference>
<evidence type="ECO:0000256" key="3">
    <source>
        <dbReference type="ARBA" id="ARBA00022692"/>
    </source>
</evidence>
<protein>
    <submittedName>
        <fullName evidence="8">MMPL family transporter</fullName>
    </submittedName>
</protein>
<feature type="transmembrane region" description="Helical" evidence="6">
    <location>
        <begin position="200"/>
        <end position="219"/>
    </location>
</feature>
<dbReference type="EMBL" id="JAJEQR010000016">
    <property type="protein sequence ID" value="MCC2230774.1"/>
    <property type="molecule type" value="Genomic_DNA"/>
</dbReference>
<evidence type="ECO:0000256" key="6">
    <source>
        <dbReference type="SAM" id="Phobius"/>
    </source>
</evidence>
<keyword evidence="2" id="KW-1003">Cell membrane</keyword>
<dbReference type="InterPro" id="IPR004869">
    <property type="entry name" value="MMPL_dom"/>
</dbReference>
<evidence type="ECO:0000313" key="9">
    <source>
        <dbReference type="Proteomes" id="UP001198182"/>
    </source>
</evidence>
<feature type="transmembrane region" description="Helical" evidence="6">
    <location>
        <begin position="546"/>
        <end position="566"/>
    </location>
</feature>
<feature type="transmembrane region" description="Helical" evidence="6">
    <location>
        <begin position="176"/>
        <end position="193"/>
    </location>
</feature>
<dbReference type="AlphaFoldDB" id="A0AAE3E9P4"/>
<dbReference type="Pfam" id="PF03176">
    <property type="entry name" value="MMPL"/>
    <property type="match status" value="2"/>
</dbReference>
<evidence type="ECO:0000256" key="4">
    <source>
        <dbReference type="ARBA" id="ARBA00022989"/>
    </source>
</evidence>
<evidence type="ECO:0000313" key="8">
    <source>
        <dbReference type="EMBL" id="MCC2230774.1"/>
    </source>
</evidence>
<dbReference type="Proteomes" id="UP001198182">
    <property type="component" value="Unassembled WGS sequence"/>
</dbReference>
<evidence type="ECO:0000256" key="2">
    <source>
        <dbReference type="ARBA" id="ARBA00022475"/>
    </source>
</evidence>
<feature type="transmembrane region" description="Helical" evidence="6">
    <location>
        <begin position="651"/>
        <end position="674"/>
    </location>
</feature>
<dbReference type="SUPFAM" id="SSF82866">
    <property type="entry name" value="Multidrug efflux transporter AcrB transmembrane domain"/>
    <property type="match status" value="2"/>
</dbReference>
<dbReference type="Gene3D" id="1.20.1640.10">
    <property type="entry name" value="Multidrug efflux transporter AcrB transmembrane domain"/>
    <property type="match status" value="2"/>
</dbReference>
<feature type="domain" description="Membrane transport protein MMPL" evidence="7">
    <location>
        <begin position="452"/>
        <end position="673"/>
    </location>
</feature>
<feature type="transmembrane region" description="Helical" evidence="6">
    <location>
        <begin position="301"/>
        <end position="326"/>
    </location>
</feature>
<dbReference type="PANTHER" id="PTHR33406">
    <property type="entry name" value="MEMBRANE PROTEIN MJ1562-RELATED"/>
    <property type="match status" value="1"/>
</dbReference>
<feature type="transmembrane region" description="Helical" evidence="6">
    <location>
        <begin position="346"/>
        <end position="370"/>
    </location>
</feature>
<dbReference type="RefSeq" id="WP_308453412.1">
    <property type="nucleotide sequence ID" value="NZ_JAJEQR010000016.1"/>
</dbReference>
<name>A0AAE3E9P4_9FIRM</name>
<keyword evidence="9" id="KW-1185">Reference proteome</keyword>
<feature type="transmembrane region" description="Helical" evidence="6">
    <location>
        <begin position="613"/>
        <end position="639"/>
    </location>
</feature>
<evidence type="ECO:0000256" key="5">
    <source>
        <dbReference type="ARBA" id="ARBA00023136"/>
    </source>
</evidence>
<comment type="caution">
    <text evidence="8">The sequence shown here is derived from an EMBL/GenBank/DDBJ whole genome shotgun (WGS) entry which is preliminary data.</text>
</comment>
<feature type="domain" description="Membrane transport protein MMPL" evidence="7">
    <location>
        <begin position="132"/>
        <end position="330"/>
    </location>
</feature>
<evidence type="ECO:0000256" key="1">
    <source>
        <dbReference type="ARBA" id="ARBA00004651"/>
    </source>
</evidence>
<organism evidence="8 9">
    <name type="scientific">Hominifimenecus microfluidus</name>
    <dbReference type="NCBI Taxonomy" id="2885348"/>
    <lineage>
        <taxon>Bacteria</taxon>
        <taxon>Bacillati</taxon>
        <taxon>Bacillota</taxon>
        <taxon>Clostridia</taxon>
        <taxon>Lachnospirales</taxon>
        <taxon>Lachnospiraceae</taxon>
        <taxon>Hominifimenecus</taxon>
    </lineage>
</organism>
<feature type="transmembrane region" description="Helical" evidence="6">
    <location>
        <begin position="572"/>
        <end position="592"/>
    </location>
</feature>
<dbReference type="InterPro" id="IPR050545">
    <property type="entry name" value="Mycobact_MmpL"/>
</dbReference>
<keyword evidence="4 6" id="KW-1133">Transmembrane helix</keyword>
<sequence length="694" mass="76551">MDRFGKAVVKFRIPILIIGILLLIPSALGILSTRINYDMLMYLPDEIDTIKGQDILLDEFGKGAFSMVMVEGMEDKDVAALKEKIEQIDHVDSVIWYDTFADISIPKELLPDKLYDAFNTDDCTMMAVFLDSSTSADETIQAIDEIKSVAGKQVFVSGMSAMVTELKELCEREEPIYVGLAVIFSCIAMMLFLDSFLLPILFLVSIGIAIIWNLGSNVFLGEISYITKALAAVLQLAVTMDYSIFLWHSYSEELEIDSSNKKNAMAIAIGKTLTSVIGSSTTTVAGFIALCFMTFTLGLDLGLVMAKGVILGVIGCITVLPSLILLFDKAIRKTKHRPLMPKFDKFAHFVTDHYAIFLVLFVVILVPAVYGNNRTPTYYDLGSRLPADMDYVIATNKLSEDFDMGSTHMILADTNMDSKDVKAMLKEMEEVPGVQMALGLDSFVGSEIPEELLPEEAVEILKSDNYQLMLIGSEYKTATDEVNEQVTTLNNILKKYDPNGMLIGEAPCTKDLITITDHDFKVVNAISIVAIFVIIALTLRSLSLPFVLVMVIEFAIFINLGIPYYTNTVLPFIAPICISTIQLGATVDYAILMTTRYKRERYEGNSKKDAVCTALSTSLPSIVVSALGFFAATFGVSVYSDIDIIGSLCDLMARGAIISLCSVAFVLPSMYMLFDKIICKTSMGFVDKTRKNQK</sequence>